<dbReference type="GO" id="GO:0032875">
    <property type="term" value="P:regulation of DNA endoreduplication"/>
    <property type="evidence" value="ECO:0007669"/>
    <property type="project" value="InterPro"/>
</dbReference>
<evidence type="ECO:0000256" key="1">
    <source>
        <dbReference type="ARBA" id="ARBA00023013"/>
    </source>
</evidence>
<accession>A0A7J6DQI5</accession>
<organism evidence="4 5">
    <name type="scientific">Cannabis sativa</name>
    <name type="common">Hemp</name>
    <name type="synonym">Marijuana</name>
    <dbReference type="NCBI Taxonomy" id="3483"/>
    <lineage>
        <taxon>Eukaryota</taxon>
        <taxon>Viridiplantae</taxon>
        <taxon>Streptophyta</taxon>
        <taxon>Embryophyta</taxon>
        <taxon>Tracheophyta</taxon>
        <taxon>Spermatophyta</taxon>
        <taxon>Magnoliopsida</taxon>
        <taxon>eudicotyledons</taxon>
        <taxon>Gunneridae</taxon>
        <taxon>Pentapetalae</taxon>
        <taxon>rosids</taxon>
        <taxon>fabids</taxon>
        <taxon>Rosales</taxon>
        <taxon>Cannabaceae</taxon>
        <taxon>Cannabis</taxon>
    </lineage>
</organism>
<dbReference type="GO" id="GO:0004860">
    <property type="term" value="F:protein kinase inhibitor activity"/>
    <property type="evidence" value="ECO:0007669"/>
    <property type="project" value="UniProtKB-KW"/>
</dbReference>
<dbReference type="PANTHER" id="PTHR33142">
    <property type="entry name" value="CYCLIN-DEPENDENT PROTEIN KINASE INHIBITOR SMR13"/>
    <property type="match status" value="1"/>
</dbReference>
<dbReference type="GO" id="GO:0005634">
    <property type="term" value="C:nucleus"/>
    <property type="evidence" value="ECO:0007669"/>
    <property type="project" value="TreeGrafter"/>
</dbReference>
<keyword evidence="1" id="KW-0649">Protein kinase inhibitor</keyword>
<dbReference type="AlphaFoldDB" id="A0A7J6DQI5"/>
<keyword evidence="2" id="KW-0131">Cell cycle</keyword>
<reference evidence="4 5" key="1">
    <citation type="journal article" date="2020" name="bioRxiv">
        <title>Sequence and annotation of 42 cannabis genomes reveals extensive copy number variation in cannabinoid synthesis and pathogen resistance genes.</title>
        <authorList>
            <person name="Mckernan K.J."/>
            <person name="Helbert Y."/>
            <person name="Kane L.T."/>
            <person name="Ebling H."/>
            <person name="Zhang L."/>
            <person name="Liu B."/>
            <person name="Eaton Z."/>
            <person name="Mclaughlin S."/>
            <person name="Kingan S."/>
            <person name="Baybayan P."/>
            <person name="Concepcion G."/>
            <person name="Jordan M."/>
            <person name="Riva A."/>
            <person name="Barbazuk W."/>
            <person name="Harkins T."/>
        </authorList>
    </citation>
    <scope>NUCLEOTIDE SEQUENCE [LARGE SCALE GENOMIC DNA]</scope>
    <source>
        <strain evidence="5">cv. Jamaican Lion 4</strain>
        <tissue evidence="4">Leaf</tissue>
    </source>
</reference>
<evidence type="ECO:0000256" key="2">
    <source>
        <dbReference type="ARBA" id="ARBA00023306"/>
    </source>
</evidence>
<feature type="compositionally biased region" description="Basic residues" evidence="3">
    <location>
        <begin position="51"/>
        <end position="66"/>
    </location>
</feature>
<dbReference type="EMBL" id="JAATIQ010000694">
    <property type="protein sequence ID" value="KAF4348367.1"/>
    <property type="molecule type" value="Genomic_DNA"/>
</dbReference>
<proteinExistence type="predicted"/>
<evidence type="ECO:0000313" key="5">
    <source>
        <dbReference type="Proteomes" id="UP000583929"/>
    </source>
</evidence>
<evidence type="ECO:0000313" key="4">
    <source>
        <dbReference type="EMBL" id="KAF4348367.1"/>
    </source>
</evidence>
<feature type="region of interest" description="Disordered" evidence="3">
    <location>
        <begin position="30"/>
        <end position="67"/>
    </location>
</feature>
<name>A0A7J6DQI5_CANSA</name>
<sequence>MEIISPTTADQEINMVMAVEDYHNHLDQPGCSTPTRPEFQIPVRCVPPPPPKKKRNPSVIGKKRVSPKNGYFHPPDLEAFFASAPRPAPVPSWKLLQS</sequence>
<dbReference type="InterPro" id="IPR040389">
    <property type="entry name" value="SMR"/>
</dbReference>
<evidence type="ECO:0000256" key="3">
    <source>
        <dbReference type="SAM" id="MobiDB-lite"/>
    </source>
</evidence>
<protein>
    <submittedName>
        <fullName evidence="4">Uncharacterized protein</fullName>
    </submittedName>
</protein>
<keyword evidence="5" id="KW-1185">Reference proteome</keyword>
<gene>
    <name evidence="4" type="ORF">G4B88_016791</name>
</gene>
<comment type="caution">
    <text evidence="4">The sequence shown here is derived from an EMBL/GenBank/DDBJ whole genome shotgun (WGS) entry which is preliminary data.</text>
</comment>
<dbReference type="Proteomes" id="UP000583929">
    <property type="component" value="Unassembled WGS sequence"/>
</dbReference>
<dbReference type="PANTHER" id="PTHR33142:SF15">
    <property type="entry name" value="CYCLIN-DEPENDENT PROTEIN KINASE INHIBITOR SMR4"/>
    <property type="match status" value="1"/>
</dbReference>